<gene>
    <name evidence="2" type="primary">LOC100900891</name>
</gene>
<accession>A0AAJ6QX47</accession>
<name>A0AAJ6QX47_9ACAR</name>
<reference evidence="2" key="1">
    <citation type="submission" date="2025-08" db="UniProtKB">
        <authorList>
            <consortium name="RefSeq"/>
        </authorList>
    </citation>
    <scope>IDENTIFICATION</scope>
</reference>
<sequence>MINQCNSEDSQLYGNRQLKKIYNLPQRRLNREVPRLIAQPQFPEQHPHYSFNSQGGPPYSNPVMDHLTLAFDQAIQNLGIFLDTLTAPPTAPHSVQMGIAGMNTVIIDYLNLLEACCVNHPMLKSKIQMITQKLVALQNTGSLPSNQGGTMAAFSFPQQARPAPNPCSMMVPGSPMMAPVPNVLPPHVPGCYGAIGMSPPHMNRSRQTQMPMDPNRGNSGFRTSMGHPTFLPSSPLEFYPTPNPSPPLNVHPSFLMSDCVTGFSSNKPNEANVASAGHQII</sequence>
<dbReference type="KEGG" id="goe:100900891"/>
<evidence type="ECO:0000313" key="2">
    <source>
        <dbReference type="RefSeq" id="XP_003746843.2"/>
    </source>
</evidence>
<dbReference type="AlphaFoldDB" id="A0AAJ6QX47"/>
<evidence type="ECO:0000313" key="1">
    <source>
        <dbReference type="Proteomes" id="UP000694867"/>
    </source>
</evidence>
<proteinExistence type="predicted"/>
<dbReference type="Proteomes" id="UP000694867">
    <property type="component" value="Unplaced"/>
</dbReference>
<dbReference type="RefSeq" id="XP_003746843.2">
    <property type="nucleotide sequence ID" value="XM_003746795.2"/>
</dbReference>
<protein>
    <submittedName>
        <fullName evidence="2">Uncharacterized protein LOC100900891</fullName>
    </submittedName>
</protein>
<dbReference type="GeneID" id="100900891"/>
<organism evidence="1 2">
    <name type="scientific">Galendromus occidentalis</name>
    <name type="common">western predatory mite</name>
    <dbReference type="NCBI Taxonomy" id="34638"/>
    <lineage>
        <taxon>Eukaryota</taxon>
        <taxon>Metazoa</taxon>
        <taxon>Ecdysozoa</taxon>
        <taxon>Arthropoda</taxon>
        <taxon>Chelicerata</taxon>
        <taxon>Arachnida</taxon>
        <taxon>Acari</taxon>
        <taxon>Parasitiformes</taxon>
        <taxon>Mesostigmata</taxon>
        <taxon>Gamasina</taxon>
        <taxon>Phytoseioidea</taxon>
        <taxon>Phytoseiidae</taxon>
        <taxon>Typhlodrominae</taxon>
        <taxon>Galendromus</taxon>
    </lineage>
</organism>
<keyword evidence="1" id="KW-1185">Reference proteome</keyword>